<evidence type="ECO:0000256" key="11">
    <source>
        <dbReference type="RuleBase" id="RU367005"/>
    </source>
</evidence>
<dbReference type="FunCoup" id="A0A2J6SGF8">
    <property type="interactions" value="99"/>
</dbReference>
<keyword evidence="10 11" id="KW-0066">ATP synthesis</keyword>
<dbReference type="GO" id="GO:0015078">
    <property type="term" value="F:proton transmembrane transporter activity"/>
    <property type="evidence" value="ECO:0007669"/>
    <property type="project" value="InterPro"/>
</dbReference>
<evidence type="ECO:0000256" key="3">
    <source>
        <dbReference type="ARBA" id="ARBA00022448"/>
    </source>
</evidence>
<reference evidence="12 13" key="1">
    <citation type="submission" date="2016-04" db="EMBL/GenBank/DDBJ databases">
        <title>A degradative enzymes factory behind the ericoid mycorrhizal symbiosis.</title>
        <authorList>
            <consortium name="DOE Joint Genome Institute"/>
            <person name="Martino E."/>
            <person name="Morin E."/>
            <person name="Grelet G."/>
            <person name="Kuo A."/>
            <person name="Kohler A."/>
            <person name="Daghino S."/>
            <person name="Barry K."/>
            <person name="Choi C."/>
            <person name="Cichocki N."/>
            <person name="Clum A."/>
            <person name="Copeland A."/>
            <person name="Hainaut M."/>
            <person name="Haridas S."/>
            <person name="Labutti K."/>
            <person name="Lindquist E."/>
            <person name="Lipzen A."/>
            <person name="Khouja H.-R."/>
            <person name="Murat C."/>
            <person name="Ohm R."/>
            <person name="Olson A."/>
            <person name="Spatafora J."/>
            <person name="Veneault-Fourrey C."/>
            <person name="Henrissat B."/>
            <person name="Grigoriev I."/>
            <person name="Martin F."/>
            <person name="Perotto S."/>
        </authorList>
    </citation>
    <scope>NUCLEOTIDE SEQUENCE [LARGE SCALE GENOMIC DNA]</scope>
    <source>
        <strain evidence="12 13">E</strain>
    </source>
</reference>
<organism evidence="12 13">
    <name type="scientific">Hyaloscypha bicolor E</name>
    <dbReference type="NCBI Taxonomy" id="1095630"/>
    <lineage>
        <taxon>Eukaryota</taxon>
        <taxon>Fungi</taxon>
        <taxon>Dikarya</taxon>
        <taxon>Ascomycota</taxon>
        <taxon>Pezizomycotina</taxon>
        <taxon>Leotiomycetes</taxon>
        <taxon>Helotiales</taxon>
        <taxon>Hyaloscyphaceae</taxon>
        <taxon>Hyaloscypha</taxon>
        <taxon>Hyaloscypha bicolor</taxon>
    </lineage>
</organism>
<comment type="function">
    <text evidence="11">Subunit e, of the mitochondrial membrane ATP synthase complex (F(1)F(0) ATP synthase or Complex V) that produces ATP from ADP in the presence of a proton gradient across the membrane which is generated by electron transport complexes of the respiratory chain. ATP synthase complex consist of a soluble F(1) head domain - the catalytic core - and a membrane F(1) domain - the membrane proton channel. These two domains are linked by a central stalk rotating inside the F(1) region and a stationary peripheral stalk. During catalysis, ATP synthesis in the catalytic domain of F(1) is coupled via a rotary mechanism of the central stalk subunits to proton translocation. In vivo, can only synthesize ATP although its ATP hydrolase activity can be activated artificially in vitro. Part of the complex F(0) domain.</text>
</comment>
<name>A0A2J6SGF8_9HELO</name>
<dbReference type="EMBL" id="KZ613919">
    <property type="protein sequence ID" value="PMD49829.1"/>
    <property type="molecule type" value="Genomic_DNA"/>
</dbReference>
<keyword evidence="4 11" id="KW-0138">CF(0)</keyword>
<comment type="subcellular location">
    <subcellularLocation>
        <location evidence="1 11">Mitochondrion inner membrane</location>
    </subcellularLocation>
</comment>
<dbReference type="GO" id="GO:0045259">
    <property type="term" value="C:proton-transporting ATP synthase complex"/>
    <property type="evidence" value="ECO:0007669"/>
    <property type="project" value="UniProtKB-UniRule"/>
</dbReference>
<evidence type="ECO:0000256" key="9">
    <source>
        <dbReference type="ARBA" id="ARBA00023136"/>
    </source>
</evidence>
<evidence type="ECO:0000256" key="6">
    <source>
        <dbReference type="ARBA" id="ARBA00022792"/>
    </source>
</evidence>
<dbReference type="InParanoid" id="A0A2J6SGF8"/>
<evidence type="ECO:0000256" key="5">
    <source>
        <dbReference type="ARBA" id="ARBA00022781"/>
    </source>
</evidence>
<evidence type="ECO:0000313" key="12">
    <source>
        <dbReference type="EMBL" id="PMD49829.1"/>
    </source>
</evidence>
<dbReference type="AlphaFoldDB" id="A0A2J6SGF8"/>
<sequence>MASTGVNVLRYSALGAGIFYGMYHQAKLTSAAKLAAINREYEHKQQLIEKAKAEYSKSKLPASAKTESGGIIRDPNDSRFDLEAYLNVVDAENL</sequence>
<evidence type="ECO:0000256" key="1">
    <source>
        <dbReference type="ARBA" id="ARBA00004273"/>
    </source>
</evidence>
<dbReference type="RefSeq" id="XP_024726733.1">
    <property type="nucleotide sequence ID" value="XM_024882101.1"/>
</dbReference>
<gene>
    <name evidence="12" type="ORF">K444DRAFT_622448</name>
</gene>
<evidence type="ECO:0000256" key="8">
    <source>
        <dbReference type="ARBA" id="ARBA00023128"/>
    </source>
</evidence>
<dbReference type="Proteomes" id="UP000235371">
    <property type="component" value="Unassembled WGS sequence"/>
</dbReference>
<keyword evidence="9" id="KW-0472">Membrane</keyword>
<comment type="subunit">
    <text evidence="11">F-type ATPases have 2 components, CF(1) - the catalytic core - and CF(0) - the membrane proton channel. CF(1) and CF(0) have multiple subunits.</text>
</comment>
<keyword evidence="6 11" id="KW-0999">Mitochondrion inner membrane</keyword>
<keyword evidence="7 11" id="KW-0406">Ion transport</keyword>
<proteinExistence type="inferred from homology"/>
<dbReference type="Pfam" id="PF05680">
    <property type="entry name" value="ATP-synt_E"/>
    <property type="match status" value="1"/>
</dbReference>
<evidence type="ECO:0000256" key="4">
    <source>
        <dbReference type="ARBA" id="ARBA00022547"/>
    </source>
</evidence>
<dbReference type="GeneID" id="36590178"/>
<dbReference type="InterPro" id="IPR008386">
    <property type="entry name" value="ATP_synth_F0_esu_mt"/>
</dbReference>
<dbReference type="GO" id="GO:0015986">
    <property type="term" value="P:proton motive force-driven ATP synthesis"/>
    <property type="evidence" value="ECO:0007669"/>
    <property type="project" value="InterPro"/>
</dbReference>
<dbReference type="GO" id="GO:0005743">
    <property type="term" value="C:mitochondrial inner membrane"/>
    <property type="evidence" value="ECO:0007669"/>
    <property type="project" value="UniProtKB-SubCell"/>
</dbReference>
<keyword evidence="8 11" id="KW-0496">Mitochondrion</keyword>
<keyword evidence="3 11" id="KW-0813">Transport</keyword>
<evidence type="ECO:0000256" key="2">
    <source>
        <dbReference type="ARBA" id="ARBA00007333"/>
    </source>
</evidence>
<keyword evidence="13" id="KW-1185">Reference proteome</keyword>
<evidence type="ECO:0000313" key="13">
    <source>
        <dbReference type="Proteomes" id="UP000235371"/>
    </source>
</evidence>
<keyword evidence="5 11" id="KW-0375">Hydrogen ion transport</keyword>
<evidence type="ECO:0000256" key="7">
    <source>
        <dbReference type="ARBA" id="ARBA00023065"/>
    </source>
</evidence>
<dbReference type="STRING" id="1095630.A0A2J6SGF8"/>
<evidence type="ECO:0000256" key="10">
    <source>
        <dbReference type="ARBA" id="ARBA00023310"/>
    </source>
</evidence>
<comment type="similarity">
    <text evidence="2 11">Belongs to the ATPase e subunit family.</text>
</comment>
<dbReference type="OrthoDB" id="2125027at2759"/>
<protein>
    <recommendedName>
        <fullName evidence="11">ATP synthase F(0) complex subunit e, mitochondrial</fullName>
    </recommendedName>
</protein>
<accession>A0A2J6SGF8</accession>